<dbReference type="Proteomes" id="UP000826725">
    <property type="component" value="Chromosome"/>
</dbReference>
<dbReference type="PANTHER" id="PTHR36934:SF1">
    <property type="entry name" value="THIOESTERASE DOMAIN-CONTAINING PROTEIN"/>
    <property type="match status" value="1"/>
</dbReference>
<evidence type="ECO:0000259" key="1">
    <source>
        <dbReference type="Pfam" id="PF22636"/>
    </source>
</evidence>
<proteinExistence type="predicted"/>
<dbReference type="PANTHER" id="PTHR36934">
    <property type="entry name" value="BLR0278 PROTEIN"/>
    <property type="match status" value="1"/>
</dbReference>
<dbReference type="KEGG" id="dbk:DGMP_02880"/>
<organism evidence="2 3">
    <name type="scientific">Desulfomarina profundi</name>
    <dbReference type="NCBI Taxonomy" id="2772557"/>
    <lineage>
        <taxon>Bacteria</taxon>
        <taxon>Pseudomonadati</taxon>
        <taxon>Thermodesulfobacteriota</taxon>
        <taxon>Desulfobulbia</taxon>
        <taxon>Desulfobulbales</taxon>
        <taxon>Desulfobulbaceae</taxon>
        <taxon>Desulfomarina</taxon>
    </lineage>
</organism>
<dbReference type="InterPro" id="IPR054485">
    <property type="entry name" value="FlK-like_dom"/>
</dbReference>
<accession>A0A8D5FKX9</accession>
<dbReference type="EMBL" id="AP024086">
    <property type="protein sequence ID" value="BCL59595.1"/>
    <property type="molecule type" value="Genomic_DNA"/>
</dbReference>
<name>A0A8D5FKX9_9BACT</name>
<keyword evidence="3" id="KW-1185">Reference proteome</keyword>
<dbReference type="Pfam" id="PF22636">
    <property type="entry name" value="FlK"/>
    <property type="match status" value="1"/>
</dbReference>
<dbReference type="CDD" id="cd03440">
    <property type="entry name" value="hot_dog"/>
    <property type="match status" value="1"/>
</dbReference>
<gene>
    <name evidence="2" type="ORF">DGMP_02880</name>
</gene>
<dbReference type="RefSeq" id="WP_228855801.1">
    <property type="nucleotide sequence ID" value="NZ_AP024086.1"/>
</dbReference>
<reference evidence="2" key="1">
    <citation type="submission" date="2020-09" db="EMBL/GenBank/DDBJ databases">
        <title>Desulfogranum mesoprofundum gen. nov., sp. nov., a novel mesophilic, sulfate-reducing chemolithoautotroph isolated from a deep-sea hydrothermal vent chimney in the Suiyo Seamount.</title>
        <authorList>
            <person name="Hashimoto Y."/>
            <person name="Nakagawa S."/>
        </authorList>
    </citation>
    <scope>NUCLEOTIDE SEQUENCE</scope>
    <source>
        <strain evidence="2">KT2</strain>
    </source>
</reference>
<dbReference type="AlphaFoldDB" id="A0A8D5FKX9"/>
<protein>
    <submittedName>
        <fullName evidence="2">Thioesterase</fullName>
    </submittedName>
</protein>
<evidence type="ECO:0000313" key="2">
    <source>
        <dbReference type="EMBL" id="BCL59595.1"/>
    </source>
</evidence>
<sequence>MKDTLKPGIRYEHTFTVPESKTVASLYPEASEFLEMPEVFATGFLVGLLEWTCIKAINPHLDWPREQSVGIRVDISHEAATPPGFTVTATVELIKVEGKKLTFTVEAHDGVDRITRGRHERFVINKKKFDAGIAGKKNT</sequence>
<feature type="domain" description="Fluoroacetyl-CoA-specific thioesterase-like" evidence="1">
    <location>
        <begin position="34"/>
        <end position="127"/>
    </location>
</feature>
<evidence type="ECO:0000313" key="3">
    <source>
        <dbReference type="Proteomes" id="UP000826725"/>
    </source>
</evidence>
<dbReference type="PIRSF" id="PIRSF014972">
    <property type="entry name" value="FlK"/>
    <property type="match status" value="1"/>
</dbReference>
<dbReference type="InterPro" id="IPR025540">
    <property type="entry name" value="FlK"/>
</dbReference>